<organism evidence="3 4">
    <name type="scientific">Skermanella aerolata</name>
    <dbReference type="NCBI Taxonomy" id="393310"/>
    <lineage>
        <taxon>Bacteria</taxon>
        <taxon>Pseudomonadati</taxon>
        <taxon>Pseudomonadota</taxon>
        <taxon>Alphaproteobacteria</taxon>
        <taxon>Rhodospirillales</taxon>
        <taxon>Azospirillaceae</taxon>
        <taxon>Skermanella</taxon>
    </lineage>
</organism>
<accession>A0A512E0I5</accession>
<feature type="domain" description="YjiS-like" evidence="2">
    <location>
        <begin position="9"/>
        <end position="42"/>
    </location>
</feature>
<reference evidence="3 4" key="1">
    <citation type="submission" date="2019-07" db="EMBL/GenBank/DDBJ databases">
        <title>Whole genome shotgun sequence of Skermanella aerolata NBRC 106429.</title>
        <authorList>
            <person name="Hosoyama A."/>
            <person name="Uohara A."/>
            <person name="Ohji S."/>
            <person name="Ichikawa N."/>
        </authorList>
    </citation>
    <scope>NUCLEOTIDE SEQUENCE [LARGE SCALE GENOMIC DNA]</scope>
    <source>
        <strain evidence="3 4">NBRC 106429</strain>
    </source>
</reference>
<dbReference type="RefSeq" id="WP_044437162.1">
    <property type="nucleotide sequence ID" value="NZ_BJYZ01000038.1"/>
</dbReference>
<protein>
    <recommendedName>
        <fullName evidence="2">YjiS-like domain-containing protein</fullName>
    </recommendedName>
</protein>
<sequence>MNILKQIGQIWNQYREFRSTFNELSNMSDAELRDMGLYRGDIVRVAYGQAEASYPQTVPANRNVGRGAQTSPQGGFGMLSGSH</sequence>
<evidence type="ECO:0000256" key="1">
    <source>
        <dbReference type="SAM" id="MobiDB-lite"/>
    </source>
</evidence>
<keyword evidence="4" id="KW-1185">Reference proteome</keyword>
<dbReference type="EMBL" id="BJYZ01000038">
    <property type="protein sequence ID" value="GEO42258.1"/>
    <property type="molecule type" value="Genomic_DNA"/>
</dbReference>
<dbReference type="Proteomes" id="UP000321523">
    <property type="component" value="Unassembled WGS sequence"/>
</dbReference>
<dbReference type="OrthoDB" id="8116725at2"/>
<dbReference type="Pfam" id="PF06568">
    <property type="entry name" value="YjiS-like"/>
    <property type="match status" value="1"/>
</dbReference>
<evidence type="ECO:0000313" key="3">
    <source>
        <dbReference type="EMBL" id="GEO42258.1"/>
    </source>
</evidence>
<evidence type="ECO:0000313" key="4">
    <source>
        <dbReference type="Proteomes" id="UP000321523"/>
    </source>
</evidence>
<dbReference type="InterPro" id="IPR009506">
    <property type="entry name" value="YjiS-like"/>
</dbReference>
<feature type="region of interest" description="Disordered" evidence="1">
    <location>
        <begin position="58"/>
        <end position="83"/>
    </location>
</feature>
<dbReference type="AlphaFoldDB" id="A0A512E0I5"/>
<name>A0A512E0I5_9PROT</name>
<evidence type="ECO:0000259" key="2">
    <source>
        <dbReference type="Pfam" id="PF06568"/>
    </source>
</evidence>
<comment type="caution">
    <text evidence="3">The sequence shown here is derived from an EMBL/GenBank/DDBJ whole genome shotgun (WGS) entry which is preliminary data.</text>
</comment>
<proteinExistence type="predicted"/>
<feature type="compositionally biased region" description="Gly residues" evidence="1">
    <location>
        <begin position="74"/>
        <end position="83"/>
    </location>
</feature>
<gene>
    <name evidence="3" type="ORF">SAE02_64060</name>
</gene>